<name>A0A014QSX9_9HYPO</name>
<accession>A0A014QSX9</accession>
<dbReference type="OrthoDB" id="4941430at2759"/>
<evidence type="ECO:0000313" key="2">
    <source>
        <dbReference type="Proteomes" id="UP000030151"/>
    </source>
</evidence>
<dbReference type="AlphaFoldDB" id="A0A014QSX9"/>
<organism evidence="1 2">
    <name type="scientific">Metarhizium robertsii</name>
    <dbReference type="NCBI Taxonomy" id="568076"/>
    <lineage>
        <taxon>Eukaryota</taxon>
        <taxon>Fungi</taxon>
        <taxon>Dikarya</taxon>
        <taxon>Ascomycota</taxon>
        <taxon>Pezizomycotina</taxon>
        <taxon>Sordariomycetes</taxon>
        <taxon>Hypocreomycetidae</taxon>
        <taxon>Hypocreales</taxon>
        <taxon>Clavicipitaceae</taxon>
        <taxon>Metarhizium</taxon>
    </lineage>
</organism>
<comment type="caution">
    <text evidence="1">The sequence shown here is derived from an EMBL/GenBank/DDBJ whole genome shotgun (WGS) entry which is preliminary data.</text>
</comment>
<protein>
    <submittedName>
        <fullName evidence="1">Uncharacterized protein</fullName>
    </submittedName>
</protein>
<gene>
    <name evidence="1" type="ORF">X797_010996</name>
</gene>
<dbReference type="Proteomes" id="UP000030151">
    <property type="component" value="Unassembled WGS sequence"/>
</dbReference>
<dbReference type="HOGENOM" id="CLU_801892_0_0_1"/>
<dbReference type="EMBL" id="JELW01000060">
    <property type="protein sequence ID" value="EXU95936.1"/>
    <property type="molecule type" value="Genomic_DNA"/>
</dbReference>
<proteinExistence type="predicted"/>
<sequence>MSLKQLQITHLNDRRLNRVVPELVLAFDEAVNHPYRSEAYAPCFYHGLQSEPLGDLIKEYANTVELAPSYAMDAERQQIFKSLALTYNRRAKNPGRKIPALFATLLRLASCVPDQHPGQKCLLDIFETVLNTPNTRLMSGQVPDQFKDALEDHWALGPWSTSHTSMDLKTFRHDEWVNFNAFIAMMCQELDSDQNVHLRGFVRFVDLSGFAFRGMGLALINCYDEIVESEDRCQIADLRGLTASRWAGYCCNHLVIAAHSSRPVFTARTGYLWPLDQHTWAKMAQNLMTTIGEIGTPWIYEASVNTGVWMVGIMPTIPWPGQNMGL</sequence>
<reference evidence="1 2" key="1">
    <citation type="submission" date="2014-02" db="EMBL/GenBank/DDBJ databases">
        <title>The genome sequence of the entomopathogenic fungus Metarhizium robertsii ARSEF 2575.</title>
        <authorList>
            <person name="Giuliano Garisto Donzelli B."/>
            <person name="Roe B.A."/>
            <person name="Macmil S.L."/>
            <person name="Krasnoff S.B."/>
            <person name="Gibson D.M."/>
        </authorList>
    </citation>
    <scope>NUCLEOTIDE SEQUENCE [LARGE SCALE GENOMIC DNA]</scope>
    <source>
        <strain evidence="1 2">ARSEF 2575</strain>
    </source>
</reference>
<evidence type="ECO:0000313" key="1">
    <source>
        <dbReference type="EMBL" id="EXU95936.1"/>
    </source>
</evidence>